<accession>A0A562U3W5</accession>
<evidence type="ECO:0000256" key="3">
    <source>
        <dbReference type="PIRSR" id="PIRSR603782-1"/>
    </source>
</evidence>
<evidence type="ECO:0000256" key="4">
    <source>
        <dbReference type="PIRSR" id="PIRSR603782-2"/>
    </source>
</evidence>
<keyword evidence="4" id="KW-1015">Disulfide bond</keyword>
<dbReference type="OrthoDB" id="9811998at2"/>
<dbReference type="Pfam" id="PF02630">
    <property type="entry name" value="SCO1-SenC"/>
    <property type="match status" value="1"/>
</dbReference>
<dbReference type="InterPro" id="IPR013766">
    <property type="entry name" value="Thioredoxin_domain"/>
</dbReference>
<comment type="caution">
    <text evidence="7">The sequence shown here is derived from an EMBL/GenBank/DDBJ whole genome shotgun (WGS) entry which is preliminary data.</text>
</comment>
<feature type="binding site" evidence="3">
    <location>
        <position position="102"/>
    </location>
    <ligand>
        <name>Cu cation</name>
        <dbReference type="ChEBI" id="CHEBI:23378"/>
    </ligand>
</feature>
<keyword evidence="5" id="KW-0472">Membrane</keyword>
<feature type="transmembrane region" description="Helical" evidence="5">
    <location>
        <begin position="10"/>
        <end position="27"/>
    </location>
</feature>
<keyword evidence="3" id="KW-0479">Metal-binding</keyword>
<keyword evidence="5" id="KW-1133">Transmembrane helix</keyword>
<evidence type="ECO:0000256" key="1">
    <source>
        <dbReference type="ARBA" id="ARBA00010996"/>
    </source>
</evidence>
<organism evidence="7 8">
    <name type="scientific">Mucilaginibacter frigoritolerans</name>
    <dbReference type="NCBI Taxonomy" id="652788"/>
    <lineage>
        <taxon>Bacteria</taxon>
        <taxon>Pseudomonadati</taxon>
        <taxon>Bacteroidota</taxon>
        <taxon>Sphingobacteriia</taxon>
        <taxon>Sphingobacteriales</taxon>
        <taxon>Sphingobacteriaceae</taxon>
        <taxon>Mucilaginibacter</taxon>
    </lineage>
</organism>
<evidence type="ECO:0000313" key="7">
    <source>
        <dbReference type="EMBL" id="TWJ00075.1"/>
    </source>
</evidence>
<sequence>MKKASLSKKIVILVLVLVVPGFLYYLLTTEGKNRYKPLPVFGPKSLAKTTHKVKGKNVPDTVYHTLTDFNLTNQDGKPVSLKTFDNQIFVVDFFYTRCQGACSVANGYISLLDSNYAKNKMIRFVSITVDPEHDSTAVLKRYFNSFKPVPAKWMFLTGDTTTIYNLARKGFLVNALKTSNDDFIYSDKLILIDQDKRIRGYYTGASTDEMSKLNDEIKVLISEELRKNDKPLY</sequence>
<comment type="similarity">
    <text evidence="1">Belongs to the SCO1/2 family.</text>
</comment>
<dbReference type="GO" id="GO:0046872">
    <property type="term" value="F:metal ion binding"/>
    <property type="evidence" value="ECO:0007669"/>
    <property type="project" value="UniProtKB-KW"/>
</dbReference>
<protein>
    <submittedName>
        <fullName evidence="7">Protein SCO1/2</fullName>
    </submittedName>
</protein>
<proteinExistence type="inferred from homology"/>
<dbReference type="CDD" id="cd02968">
    <property type="entry name" value="SCO"/>
    <property type="match status" value="1"/>
</dbReference>
<evidence type="ECO:0000256" key="5">
    <source>
        <dbReference type="SAM" id="Phobius"/>
    </source>
</evidence>
<keyword evidence="2 3" id="KW-0186">Copper</keyword>
<dbReference type="PANTHER" id="PTHR12151">
    <property type="entry name" value="ELECTRON TRANSPORT PROTIN SCO1/SENC FAMILY MEMBER"/>
    <property type="match status" value="1"/>
</dbReference>
<feature type="disulfide bond" description="Redox-active" evidence="4">
    <location>
        <begin position="98"/>
        <end position="102"/>
    </location>
</feature>
<evidence type="ECO:0000313" key="8">
    <source>
        <dbReference type="Proteomes" id="UP000317010"/>
    </source>
</evidence>
<keyword evidence="5" id="KW-0812">Transmembrane</keyword>
<dbReference type="RefSeq" id="WP_144912909.1">
    <property type="nucleotide sequence ID" value="NZ_VLLI01000006.1"/>
</dbReference>
<dbReference type="InterPro" id="IPR003782">
    <property type="entry name" value="SCO1/SenC"/>
</dbReference>
<gene>
    <name evidence="7" type="ORF">JN11_02490</name>
</gene>
<evidence type="ECO:0000256" key="2">
    <source>
        <dbReference type="ARBA" id="ARBA00023008"/>
    </source>
</evidence>
<dbReference type="SUPFAM" id="SSF52833">
    <property type="entry name" value="Thioredoxin-like"/>
    <property type="match status" value="1"/>
</dbReference>
<feature type="domain" description="Thioredoxin" evidence="6">
    <location>
        <begin position="60"/>
        <end position="222"/>
    </location>
</feature>
<name>A0A562U3W5_9SPHI</name>
<keyword evidence="8" id="KW-1185">Reference proteome</keyword>
<dbReference type="InterPro" id="IPR036249">
    <property type="entry name" value="Thioredoxin-like_sf"/>
</dbReference>
<dbReference type="PROSITE" id="PS51352">
    <property type="entry name" value="THIOREDOXIN_2"/>
    <property type="match status" value="1"/>
</dbReference>
<dbReference type="Proteomes" id="UP000317010">
    <property type="component" value="Unassembled WGS sequence"/>
</dbReference>
<dbReference type="PANTHER" id="PTHR12151:SF25">
    <property type="entry name" value="LINALOOL DEHYDRATASE_ISOMERASE DOMAIN-CONTAINING PROTEIN"/>
    <property type="match status" value="1"/>
</dbReference>
<dbReference type="Gene3D" id="3.40.30.10">
    <property type="entry name" value="Glutaredoxin"/>
    <property type="match status" value="1"/>
</dbReference>
<dbReference type="AlphaFoldDB" id="A0A562U3W5"/>
<feature type="binding site" evidence="3">
    <location>
        <position position="98"/>
    </location>
    <ligand>
        <name>Cu cation</name>
        <dbReference type="ChEBI" id="CHEBI:23378"/>
    </ligand>
</feature>
<reference evidence="7 8" key="1">
    <citation type="submission" date="2019-07" db="EMBL/GenBank/DDBJ databases">
        <title>Genomic Encyclopedia of Archaeal and Bacterial Type Strains, Phase II (KMG-II): from individual species to whole genera.</title>
        <authorList>
            <person name="Goeker M."/>
        </authorList>
    </citation>
    <scope>NUCLEOTIDE SEQUENCE [LARGE SCALE GENOMIC DNA]</scope>
    <source>
        <strain evidence="7 8">ATCC BAA-1854</strain>
    </source>
</reference>
<dbReference type="EMBL" id="VLLI01000006">
    <property type="protein sequence ID" value="TWJ00075.1"/>
    <property type="molecule type" value="Genomic_DNA"/>
</dbReference>
<evidence type="ECO:0000259" key="6">
    <source>
        <dbReference type="PROSITE" id="PS51352"/>
    </source>
</evidence>